<reference evidence="1" key="1">
    <citation type="submission" date="2020-06" db="EMBL/GenBank/DDBJ databases">
        <authorList>
            <person name="Li T."/>
            <person name="Hu X."/>
            <person name="Zhang T."/>
            <person name="Song X."/>
            <person name="Zhang H."/>
            <person name="Dai N."/>
            <person name="Sheng W."/>
            <person name="Hou X."/>
            <person name="Wei L."/>
        </authorList>
    </citation>
    <scope>NUCLEOTIDE SEQUENCE</scope>
    <source>
        <strain evidence="1">KEN1</strain>
        <tissue evidence="1">Leaf</tissue>
    </source>
</reference>
<dbReference type="EMBL" id="JACGWN010000010">
    <property type="protein sequence ID" value="KAL0428264.1"/>
    <property type="molecule type" value="Genomic_DNA"/>
</dbReference>
<name>A0AAW2VH36_9LAMI</name>
<evidence type="ECO:0000313" key="1">
    <source>
        <dbReference type="EMBL" id="KAL0428264.1"/>
    </source>
</evidence>
<proteinExistence type="predicted"/>
<dbReference type="AlphaFoldDB" id="A0AAW2VH36"/>
<dbReference type="InterPro" id="IPR045249">
    <property type="entry name" value="HARBI1-like"/>
</dbReference>
<dbReference type="PANTHER" id="PTHR22930">
    <property type="match status" value="1"/>
</dbReference>
<comment type="caution">
    <text evidence="1">The sequence shown here is derived from an EMBL/GenBank/DDBJ whole genome shotgun (WGS) entry which is preliminary data.</text>
</comment>
<accession>A0AAW2VH36</accession>
<reference evidence="1" key="2">
    <citation type="journal article" date="2024" name="Plant">
        <title>Genomic evolution and insights into agronomic trait innovations of Sesamum species.</title>
        <authorList>
            <person name="Miao H."/>
            <person name="Wang L."/>
            <person name="Qu L."/>
            <person name="Liu H."/>
            <person name="Sun Y."/>
            <person name="Le M."/>
            <person name="Wang Q."/>
            <person name="Wei S."/>
            <person name="Zheng Y."/>
            <person name="Lin W."/>
            <person name="Duan Y."/>
            <person name="Cao H."/>
            <person name="Xiong S."/>
            <person name="Wang X."/>
            <person name="Wei L."/>
            <person name="Li C."/>
            <person name="Ma Q."/>
            <person name="Ju M."/>
            <person name="Zhao R."/>
            <person name="Li G."/>
            <person name="Mu C."/>
            <person name="Tian Q."/>
            <person name="Mei H."/>
            <person name="Zhang T."/>
            <person name="Gao T."/>
            <person name="Zhang H."/>
        </authorList>
    </citation>
    <scope>NUCLEOTIDE SEQUENCE</scope>
    <source>
        <strain evidence="1">KEN1</strain>
    </source>
</reference>
<organism evidence="1">
    <name type="scientific">Sesamum latifolium</name>
    <dbReference type="NCBI Taxonomy" id="2727402"/>
    <lineage>
        <taxon>Eukaryota</taxon>
        <taxon>Viridiplantae</taxon>
        <taxon>Streptophyta</taxon>
        <taxon>Embryophyta</taxon>
        <taxon>Tracheophyta</taxon>
        <taxon>Spermatophyta</taxon>
        <taxon>Magnoliopsida</taxon>
        <taxon>eudicotyledons</taxon>
        <taxon>Gunneridae</taxon>
        <taxon>Pentapetalae</taxon>
        <taxon>asterids</taxon>
        <taxon>lamiids</taxon>
        <taxon>Lamiales</taxon>
        <taxon>Pedaliaceae</taxon>
        <taxon>Sesamum</taxon>
    </lineage>
</organism>
<sequence length="161" mass="18416">MQSACTVSQQFHHVLNAVLRLHSLLLAKPVPILADSSCARWKLFEGCLGTLDGTYIDVRVPAEDRARYRIRKGSVSVNVLVVCDREMRFLYVLAGWESNYYLVDSGYRNGEGFLSPYQGIRRGSGDEEFREYLGTVDSNSIWNTWRDEMAKSMNNEWRGIP</sequence>
<gene>
    <name evidence="1" type="ORF">Slati_3001200</name>
</gene>
<evidence type="ECO:0008006" key="2">
    <source>
        <dbReference type="Google" id="ProtNLM"/>
    </source>
</evidence>
<protein>
    <recommendedName>
        <fullName evidence="2">DDE Tnp4 domain-containing protein</fullName>
    </recommendedName>
</protein>
<dbReference type="PANTHER" id="PTHR22930:SF281">
    <property type="entry name" value="NUCLEASE"/>
    <property type="match status" value="1"/>
</dbReference>